<sequence>MIFLNKGKKINEHLYLCSERDVRILCYCHGSSFSEAGFVRPAGGPETQHSLRQITVALSS</sequence>
<evidence type="ECO:0000256" key="3">
    <source>
        <dbReference type="ARBA" id="ARBA00023242"/>
    </source>
</evidence>
<dbReference type="AlphaFoldDB" id="A0AAV7HT75"/>
<dbReference type="InterPro" id="IPR031307">
    <property type="entry name" value="Ninja_fam"/>
</dbReference>
<keyword evidence="6" id="KW-1185">Reference proteome</keyword>
<accession>A0AAV7HT75</accession>
<name>A0AAV7HT75_DENCH</name>
<dbReference type="PANTHER" id="PTHR31413">
    <property type="entry name" value="AFP HOMOLOG 2"/>
    <property type="match status" value="1"/>
</dbReference>
<comment type="similarity">
    <text evidence="2 4">Belongs to the Ninja family.</text>
</comment>
<evidence type="ECO:0000256" key="2">
    <source>
        <dbReference type="ARBA" id="ARBA00006081"/>
    </source>
</evidence>
<dbReference type="PANTHER" id="PTHR31413:SF31">
    <property type="entry name" value="NINJA-FAMILY PROTEIN AFP3"/>
    <property type="match status" value="1"/>
</dbReference>
<comment type="function">
    <text evidence="4">Acts as a negative regulator of abscisic acid (ABA) response.</text>
</comment>
<dbReference type="Proteomes" id="UP000775213">
    <property type="component" value="Unassembled WGS sequence"/>
</dbReference>
<evidence type="ECO:0000313" key="5">
    <source>
        <dbReference type="EMBL" id="KAH0470763.1"/>
    </source>
</evidence>
<protein>
    <recommendedName>
        <fullName evidence="4">Ninja-family protein</fullName>
    </recommendedName>
    <alternativeName>
        <fullName evidence="4">ABI-binding protein</fullName>
    </alternativeName>
</protein>
<comment type="caution">
    <text evidence="5">The sequence shown here is derived from an EMBL/GenBank/DDBJ whole genome shotgun (WGS) entry which is preliminary data.</text>
</comment>
<dbReference type="GO" id="GO:0007165">
    <property type="term" value="P:signal transduction"/>
    <property type="evidence" value="ECO:0007669"/>
    <property type="project" value="InterPro"/>
</dbReference>
<dbReference type="GO" id="GO:0045892">
    <property type="term" value="P:negative regulation of DNA-templated transcription"/>
    <property type="evidence" value="ECO:0007669"/>
    <property type="project" value="TreeGrafter"/>
</dbReference>
<evidence type="ECO:0000256" key="1">
    <source>
        <dbReference type="ARBA" id="ARBA00004123"/>
    </source>
</evidence>
<keyword evidence="3 4" id="KW-0539">Nucleus</keyword>
<comment type="subcellular location">
    <subcellularLocation>
        <location evidence="1 4">Nucleus</location>
    </subcellularLocation>
</comment>
<evidence type="ECO:0000313" key="6">
    <source>
        <dbReference type="Proteomes" id="UP000775213"/>
    </source>
</evidence>
<dbReference type="EMBL" id="JAGFBR010000001">
    <property type="protein sequence ID" value="KAH0470763.1"/>
    <property type="molecule type" value="Genomic_DNA"/>
</dbReference>
<dbReference type="GO" id="GO:0005634">
    <property type="term" value="C:nucleus"/>
    <property type="evidence" value="ECO:0007669"/>
    <property type="project" value="UniProtKB-SubCell"/>
</dbReference>
<reference evidence="5 6" key="1">
    <citation type="journal article" date="2021" name="Hortic Res">
        <title>Chromosome-scale assembly of the Dendrobium chrysotoxum genome enhances the understanding of orchid evolution.</title>
        <authorList>
            <person name="Zhang Y."/>
            <person name="Zhang G.Q."/>
            <person name="Zhang D."/>
            <person name="Liu X.D."/>
            <person name="Xu X.Y."/>
            <person name="Sun W.H."/>
            <person name="Yu X."/>
            <person name="Zhu X."/>
            <person name="Wang Z.W."/>
            <person name="Zhao X."/>
            <person name="Zhong W.Y."/>
            <person name="Chen H."/>
            <person name="Yin W.L."/>
            <person name="Huang T."/>
            <person name="Niu S.C."/>
            <person name="Liu Z.J."/>
        </authorList>
    </citation>
    <scope>NUCLEOTIDE SEQUENCE [LARGE SCALE GENOMIC DNA]</scope>
    <source>
        <strain evidence="5">Lindl</strain>
    </source>
</reference>
<proteinExistence type="inferred from homology"/>
<evidence type="ECO:0000256" key="4">
    <source>
        <dbReference type="RuleBase" id="RU369029"/>
    </source>
</evidence>
<organism evidence="5 6">
    <name type="scientific">Dendrobium chrysotoxum</name>
    <name type="common">Orchid</name>
    <dbReference type="NCBI Taxonomy" id="161865"/>
    <lineage>
        <taxon>Eukaryota</taxon>
        <taxon>Viridiplantae</taxon>
        <taxon>Streptophyta</taxon>
        <taxon>Embryophyta</taxon>
        <taxon>Tracheophyta</taxon>
        <taxon>Spermatophyta</taxon>
        <taxon>Magnoliopsida</taxon>
        <taxon>Liliopsida</taxon>
        <taxon>Asparagales</taxon>
        <taxon>Orchidaceae</taxon>
        <taxon>Epidendroideae</taxon>
        <taxon>Malaxideae</taxon>
        <taxon>Dendrobiinae</taxon>
        <taxon>Dendrobium</taxon>
    </lineage>
</organism>
<gene>
    <name evidence="5" type="ORF">IEQ34_000486</name>
</gene>